<dbReference type="EMBL" id="KL198101">
    <property type="protein sequence ID" value="KDQ07776.1"/>
    <property type="molecule type" value="Genomic_DNA"/>
</dbReference>
<feature type="region of interest" description="Disordered" evidence="1">
    <location>
        <begin position="181"/>
        <end position="226"/>
    </location>
</feature>
<feature type="transmembrane region" description="Helical" evidence="2">
    <location>
        <begin position="28"/>
        <end position="56"/>
    </location>
</feature>
<dbReference type="Proteomes" id="UP000027195">
    <property type="component" value="Unassembled WGS sequence"/>
</dbReference>
<reference evidence="4" key="1">
    <citation type="journal article" date="2014" name="Proc. Natl. Acad. Sci. U.S.A.">
        <title>Extensive sampling of basidiomycete genomes demonstrates inadequacy of the white-rot/brown-rot paradigm for wood decay fungi.</title>
        <authorList>
            <person name="Riley R."/>
            <person name="Salamov A.A."/>
            <person name="Brown D.W."/>
            <person name="Nagy L.G."/>
            <person name="Floudas D."/>
            <person name="Held B.W."/>
            <person name="Levasseur A."/>
            <person name="Lombard V."/>
            <person name="Morin E."/>
            <person name="Otillar R."/>
            <person name="Lindquist E.A."/>
            <person name="Sun H."/>
            <person name="LaButti K.M."/>
            <person name="Schmutz J."/>
            <person name="Jabbour D."/>
            <person name="Luo H."/>
            <person name="Baker S.E."/>
            <person name="Pisabarro A.G."/>
            <person name="Walton J.D."/>
            <person name="Blanchette R.A."/>
            <person name="Henrissat B."/>
            <person name="Martin F."/>
            <person name="Cullen D."/>
            <person name="Hibbett D.S."/>
            <person name="Grigoriev I.V."/>
        </authorList>
    </citation>
    <scope>NUCLEOTIDE SEQUENCE [LARGE SCALE GENOMIC DNA]</scope>
    <source>
        <strain evidence="4">FD-172 SS1</strain>
    </source>
</reference>
<dbReference type="HOGENOM" id="CLU_533148_0_0_1"/>
<proteinExistence type="predicted"/>
<evidence type="ECO:0000313" key="4">
    <source>
        <dbReference type="Proteomes" id="UP000027195"/>
    </source>
</evidence>
<evidence type="ECO:0000313" key="3">
    <source>
        <dbReference type="EMBL" id="KDQ07776.1"/>
    </source>
</evidence>
<feature type="region of interest" description="Disordered" evidence="1">
    <location>
        <begin position="1"/>
        <end position="23"/>
    </location>
</feature>
<keyword evidence="2" id="KW-0812">Transmembrane</keyword>
<sequence length="511" mass="55124">MAPTLLARATTEVSTATPSSSQPPNPQMYVMVVMCILMVVIISMLVAFAVAFCICYRRRRFSFRAPTGAHTLVRAQSVPSSLSTPIISLAELEKAIIKEDKAEKTRRRPTSSFCTPQKFMASGYNPQQFAPPSPLLCANASRVDLVTESCPTPDGSPTRPNPPLEPSLALLTSTQTIDKTTATTYTESVGTGGPGSYRKRGGAERERSLDTAGSVNAAADPKKSHARETFGVFDGGLRASHRQKSGAATMGSRSESILAPSDKPALSANATSLDANESFGAVTNEDEQHYTEWLRVNLPNNPSRVLINSRPSRVYRPSIASNTTTSTVTQTTTSLAWSNHLSTSTEASTLSASFPPVPVLEYARPELQHRSQAPKGGGHRRLASSSSRRYALPAQLPDITCLPYAEPATNPSTANSQKPECVKLKINYLPSGSTESIIVALFIDIYITFEDLCAKVVERLSLKKVVISQGGHGGEIIDDGEKWATWLGECLRVKGDDCEEGLNMKLVLFAR</sequence>
<gene>
    <name evidence="3" type="ORF">BOTBODRAFT_180451</name>
</gene>
<accession>A0A067M880</accession>
<evidence type="ECO:0000256" key="2">
    <source>
        <dbReference type="SAM" id="Phobius"/>
    </source>
</evidence>
<keyword evidence="4" id="KW-1185">Reference proteome</keyword>
<dbReference type="InParanoid" id="A0A067M880"/>
<dbReference type="AlphaFoldDB" id="A0A067M880"/>
<organism evidence="3 4">
    <name type="scientific">Botryobasidium botryosum (strain FD-172 SS1)</name>
    <dbReference type="NCBI Taxonomy" id="930990"/>
    <lineage>
        <taxon>Eukaryota</taxon>
        <taxon>Fungi</taxon>
        <taxon>Dikarya</taxon>
        <taxon>Basidiomycota</taxon>
        <taxon>Agaricomycotina</taxon>
        <taxon>Agaricomycetes</taxon>
        <taxon>Cantharellales</taxon>
        <taxon>Botryobasidiaceae</taxon>
        <taxon>Botryobasidium</taxon>
    </lineage>
</organism>
<keyword evidence="2" id="KW-0472">Membrane</keyword>
<keyword evidence="2" id="KW-1133">Transmembrane helix</keyword>
<name>A0A067M880_BOTB1</name>
<feature type="compositionally biased region" description="Polar residues" evidence="1">
    <location>
        <begin position="11"/>
        <end position="20"/>
    </location>
</feature>
<evidence type="ECO:0000256" key="1">
    <source>
        <dbReference type="SAM" id="MobiDB-lite"/>
    </source>
</evidence>
<protein>
    <submittedName>
        <fullName evidence="3">Uncharacterized protein</fullName>
    </submittedName>
</protein>